<comment type="subcellular location">
    <subcellularLocation>
        <location evidence="1">Cell inner membrane</location>
        <topology evidence="1">Multi-pass membrane protein</topology>
    </subcellularLocation>
</comment>
<keyword evidence="15" id="KW-1185">Reference proteome</keyword>
<evidence type="ECO:0000256" key="8">
    <source>
        <dbReference type="ARBA" id="ARBA00022989"/>
    </source>
</evidence>
<feature type="transmembrane region" description="Helical" evidence="12">
    <location>
        <begin position="53"/>
        <end position="77"/>
    </location>
</feature>
<feature type="transmembrane region" description="Helical" evidence="12">
    <location>
        <begin position="28"/>
        <end position="47"/>
    </location>
</feature>
<feature type="transmembrane region" description="Helical" evidence="12">
    <location>
        <begin position="280"/>
        <end position="300"/>
    </location>
</feature>
<dbReference type="InterPro" id="IPR036259">
    <property type="entry name" value="MFS_trans_sf"/>
</dbReference>
<keyword evidence="9 12" id="KW-0472">Membrane</keyword>
<comment type="function">
    <text evidence="10">May be a proton symporter involved in the uptake of osmolytes such as proline and glycine betaine.</text>
</comment>
<dbReference type="GO" id="GO:0015293">
    <property type="term" value="F:symporter activity"/>
    <property type="evidence" value="ECO:0007669"/>
    <property type="project" value="UniProtKB-KW"/>
</dbReference>
<reference evidence="14 15" key="1">
    <citation type="submission" date="2020-08" db="EMBL/GenBank/DDBJ databases">
        <title>Sequencing the genomes of 1000 actinobacteria strains.</title>
        <authorList>
            <person name="Klenk H.-P."/>
        </authorList>
    </citation>
    <scope>NUCLEOTIDE SEQUENCE [LARGE SCALE GENOMIC DNA]</scope>
    <source>
        <strain evidence="14 15">DSM 44230</strain>
    </source>
</reference>
<dbReference type="Proteomes" id="UP000533598">
    <property type="component" value="Unassembled WGS sequence"/>
</dbReference>
<dbReference type="CDD" id="cd17369">
    <property type="entry name" value="MFS_ShiA_like"/>
    <property type="match status" value="1"/>
</dbReference>
<evidence type="ECO:0000256" key="2">
    <source>
        <dbReference type="ARBA" id="ARBA00008240"/>
    </source>
</evidence>
<feature type="transmembrane region" description="Helical" evidence="12">
    <location>
        <begin position="154"/>
        <end position="177"/>
    </location>
</feature>
<dbReference type="PANTHER" id="PTHR43045:SF1">
    <property type="entry name" value="SHIKIMATE TRANSPORTER"/>
    <property type="match status" value="1"/>
</dbReference>
<feature type="transmembrane region" description="Helical" evidence="12">
    <location>
        <begin position="113"/>
        <end position="133"/>
    </location>
</feature>
<evidence type="ECO:0000256" key="6">
    <source>
        <dbReference type="ARBA" id="ARBA00022692"/>
    </source>
</evidence>
<dbReference type="SUPFAM" id="SSF103473">
    <property type="entry name" value="MFS general substrate transporter"/>
    <property type="match status" value="1"/>
</dbReference>
<accession>A0A7W7CJ64</accession>
<evidence type="ECO:0000256" key="9">
    <source>
        <dbReference type="ARBA" id="ARBA00023136"/>
    </source>
</evidence>
<feature type="transmembrane region" description="Helical" evidence="12">
    <location>
        <begin position="89"/>
        <end position="107"/>
    </location>
</feature>
<keyword evidence="3" id="KW-0813">Transport</keyword>
<dbReference type="InterPro" id="IPR011701">
    <property type="entry name" value="MFS"/>
</dbReference>
<dbReference type="InterPro" id="IPR004736">
    <property type="entry name" value="MHS_symport"/>
</dbReference>
<organism evidence="14 15">
    <name type="scientific">Crossiella cryophila</name>
    <dbReference type="NCBI Taxonomy" id="43355"/>
    <lineage>
        <taxon>Bacteria</taxon>
        <taxon>Bacillati</taxon>
        <taxon>Actinomycetota</taxon>
        <taxon>Actinomycetes</taxon>
        <taxon>Pseudonocardiales</taxon>
        <taxon>Pseudonocardiaceae</taxon>
        <taxon>Crossiella</taxon>
    </lineage>
</organism>
<evidence type="ECO:0000256" key="5">
    <source>
        <dbReference type="ARBA" id="ARBA00022519"/>
    </source>
</evidence>
<evidence type="ECO:0000256" key="7">
    <source>
        <dbReference type="ARBA" id="ARBA00022847"/>
    </source>
</evidence>
<dbReference type="Gene3D" id="1.20.1250.20">
    <property type="entry name" value="MFS general substrate transporter like domains"/>
    <property type="match status" value="1"/>
</dbReference>
<dbReference type="AlphaFoldDB" id="A0A7W7CJ64"/>
<dbReference type="FunFam" id="1.20.1250.20:FF:000001">
    <property type="entry name" value="Dicarboxylate MFS transporter"/>
    <property type="match status" value="1"/>
</dbReference>
<dbReference type="Pfam" id="PF00083">
    <property type="entry name" value="Sugar_tr"/>
    <property type="match status" value="1"/>
</dbReference>
<keyword evidence="6 12" id="KW-0812">Transmembrane</keyword>
<evidence type="ECO:0000256" key="10">
    <source>
        <dbReference type="ARBA" id="ARBA00037295"/>
    </source>
</evidence>
<dbReference type="InterPro" id="IPR005828">
    <property type="entry name" value="MFS_sugar_transport-like"/>
</dbReference>
<dbReference type="EMBL" id="JACHMH010000001">
    <property type="protein sequence ID" value="MBB4680733.1"/>
    <property type="molecule type" value="Genomic_DNA"/>
</dbReference>
<comment type="caution">
    <text evidence="14">The sequence shown here is derived from an EMBL/GenBank/DDBJ whole genome shotgun (WGS) entry which is preliminary data.</text>
</comment>
<dbReference type="Pfam" id="PF07690">
    <property type="entry name" value="MFS_1"/>
    <property type="match status" value="1"/>
</dbReference>
<evidence type="ECO:0000313" key="15">
    <source>
        <dbReference type="Proteomes" id="UP000533598"/>
    </source>
</evidence>
<evidence type="ECO:0000256" key="11">
    <source>
        <dbReference type="ARBA" id="ARBA00039918"/>
    </source>
</evidence>
<feature type="transmembrane region" description="Helical" evidence="12">
    <location>
        <begin position="373"/>
        <end position="394"/>
    </location>
</feature>
<dbReference type="PANTHER" id="PTHR43045">
    <property type="entry name" value="SHIKIMATE TRANSPORTER"/>
    <property type="match status" value="1"/>
</dbReference>
<keyword evidence="7" id="KW-0769">Symport</keyword>
<evidence type="ECO:0000256" key="1">
    <source>
        <dbReference type="ARBA" id="ARBA00004429"/>
    </source>
</evidence>
<feature type="transmembrane region" description="Helical" evidence="12">
    <location>
        <begin position="247"/>
        <end position="268"/>
    </location>
</feature>
<evidence type="ECO:0000256" key="3">
    <source>
        <dbReference type="ARBA" id="ARBA00022448"/>
    </source>
</evidence>
<evidence type="ECO:0000256" key="4">
    <source>
        <dbReference type="ARBA" id="ARBA00022475"/>
    </source>
</evidence>
<keyword evidence="5" id="KW-0997">Cell inner membrane</keyword>
<evidence type="ECO:0000256" key="12">
    <source>
        <dbReference type="SAM" id="Phobius"/>
    </source>
</evidence>
<keyword evidence="8 12" id="KW-1133">Transmembrane helix</keyword>
<evidence type="ECO:0000259" key="13">
    <source>
        <dbReference type="PROSITE" id="PS50850"/>
    </source>
</evidence>
<dbReference type="PROSITE" id="PS50850">
    <property type="entry name" value="MFS"/>
    <property type="match status" value="1"/>
</dbReference>
<keyword evidence="4" id="KW-1003">Cell membrane</keyword>
<feature type="domain" description="Major facilitator superfamily (MFS) profile" evidence="13">
    <location>
        <begin position="16"/>
        <end position="425"/>
    </location>
</feature>
<comment type="similarity">
    <text evidence="2">Belongs to the major facilitator superfamily. Metabolite:H+ Symporter (MHS) family (TC 2.A.1.6) family.</text>
</comment>
<dbReference type="NCBIfam" id="TIGR00883">
    <property type="entry name" value="2A0106"/>
    <property type="match status" value="1"/>
</dbReference>
<dbReference type="InterPro" id="IPR020846">
    <property type="entry name" value="MFS_dom"/>
</dbReference>
<feature type="transmembrane region" description="Helical" evidence="12">
    <location>
        <begin position="309"/>
        <end position="328"/>
    </location>
</feature>
<sequence length="441" mass="46610">MSSSAPTPTARSGRKVIAASLIGTSLEWYDFFLYGTAAALVFPKLFFPTSDPLTGTLLALTTYAVGFIARPVGGAIFGHFGDKVGRKNVLVITLLLMGVATFAIGLLPTHAQIGALAPILLVTLRFLQGLGLGGEWGGAVLMTMEHGAANKRGLNASWPQVGVPAGNLLAAGVMWIMSASLSEEQFLDWGWRVPFLLSGLLVLVGFWIRRTISESPLFTQVEQTEAKAKLPLFDVFREHPRELLTAIGARIGTDVAFYTFTLFILTYLKDVVKVDRQVGLNAVLVASACQLALIPFFGALSDRYGRRPVYLAGALGAAVWVFAFFPLLATGSTALIILATVVALVAHAAMFGPQAAFISELFSTKLRYTGASLGYQLAGVLGGALAPLISLALLESTGSWVAIGVYVAAALLLTIGALIVAPETSRVDIAADPALDKPART</sequence>
<dbReference type="GO" id="GO:0005886">
    <property type="term" value="C:plasma membrane"/>
    <property type="evidence" value="ECO:0007669"/>
    <property type="project" value="UniProtKB-SubCell"/>
</dbReference>
<dbReference type="RefSeq" id="WP_185006755.1">
    <property type="nucleotide sequence ID" value="NZ_BAAAUI010000038.1"/>
</dbReference>
<protein>
    <recommendedName>
        <fullName evidence="11">Putative proline/betaine transporter</fullName>
    </recommendedName>
</protein>
<name>A0A7W7CJ64_9PSEU</name>
<feature type="transmembrane region" description="Helical" evidence="12">
    <location>
        <begin position="400"/>
        <end position="421"/>
    </location>
</feature>
<gene>
    <name evidence="14" type="ORF">HNR67_006851</name>
</gene>
<proteinExistence type="inferred from homology"/>
<feature type="transmembrane region" description="Helical" evidence="12">
    <location>
        <begin position="189"/>
        <end position="208"/>
    </location>
</feature>
<evidence type="ECO:0000313" key="14">
    <source>
        <dbReference type="EMBL" id="MBB4680733.1"/>
    </source>
</evidence>
<feature type="transmembrane region" description="Helical" evidence="12">
    <location>
        <begin position="334"/>
        <end position="352"/>
    </location>
</feature>